<evidence type="ECO:0000313" key="2">
    <source>
        <dbReference type="EMBL" id="WQD37330.1"/>
    </source>
</evidence>
<dbReference type="InterPro" id="IPR003744">
    <property type="entry name" value="YhhQ"/>
</dbReference>
<feature type="transmembrane region" description="Helical" evidence="1">
    <location>
        <begin position="88"/>
        <end position="108"/>
    </location>
</feature>
<feature type="transmembrane region" description="Helical" evidence="1">
    <location>
        <begin position="173"/>
        <end position="199"/>
    </location>
</feature>
<name>A0ABZ0W5M6_9BACT</name>
<dbReference type="EMBL" id="CP139960">
    <property type="protein sequence ID" value="WQD37330.1"/>
    <property type="molecule type" value="Genomic_DNA"/>
</dbReference>
<protein>
    <recommendedName>
        <fullName evidence="1">Probable queuosine precursor transporter</fullName>
        <shortName evidence="1">Q precursor transporter</shortName>
    </recommendedName>
</protein>
<evidence type="ECO:0000256" key="1">
    <source>
        <dbReference type="HAMAP-Rule" id="MF_02088"/>
    </source>
</evidence>
<keyword evidence="1" id="KW-0812">Transmembrane</keyword>
<keyword evidence="1" id="KW-1133">Transmembrane helix</keyword>
<evidence type="ECO:0000313" key="3">
    <source>
        <dbReference type="Proteomes" id="UP001325680"/>
    </source>
</evidence>
<dbReference type="NCBIfam" id="TIGR00697">
    <property type="entry name" value="queuosine precursor transporter"/>
    <property type="match status" value="1"/>
</dbReference>
<keyword evidence="1" id="KW-1003">Cell membrane</keyword>
<comment type="similarity">
    <text evidence="1">Belongs to the vitamin uptake transporter (VUT/ECF) (TC 2.A.88) family. Q precursor transporter subfamily.</text>
</comment>
<gene>
    <name evidence="2" type="ORF">U0035_16805</name>
</gene>
<proteinExistence type="inferred from homology"/>
<comment type="function">
    <text evidence="1">Involved in the import of queuosine (Q) precursors, required for Q precursor salvage.</text>
</comment>
<keyword evidence="1" id="KW-0813">Transport</keyword>
<dbReference type="PANTHER" id="PTHR34300">
    <property type="entry name" value="QUEUOSINE PRECURSOR TRANSPORTER-RELATED"/>
    <property type="match status" value="1"/>
</dbReference>
<accession>A0ABZ0W5M6</accession>
<keyword evidence="3" id="KW-1185">Reference proteome</keyword>
<feature type="transmembrane region" description="Helical" evidence="1">
    <location>
        <begin position="141"/>
        <end position="161"/>
    </location>
</feature>
<sequence>MIRTIINDKPTRLFILLGGFFIANAIIAEVIGVKLFSLEKTIGIAPFHLSIFGNPFSFNLTAGVLLWPVVFIMTDIINEYYGVKGVRFLSFLAAALIAYTFIMFQGAIGLTPADFWVGNYKNQQINNANEAYRVILGQGSWIIIGSLAAFLIGQILDVLVFHSIKRMTGEKAIWLRATGSTLVSQLIDSFVVLFIAFYIGPRVSGNQGEPWSLNLVMAICVGNYIYKFVVAIMMTPVIYGVHSLIERYLGHNLAAEMKRQAMTKGS</sequence>
<dbReference type="HAMAP" id="MF_02088">
    <property type="entry name" value="Q_prec_transport"/>
    <property type="match status" value="1"/>
</dbReference>
<reference evidence="2 3" key="1">
    <citation type="submission" date="2023-12" db="EMBL/GenBank/DDBJ databases">
        <title>Genome sequencing and assembly of bacterial species from a model synthetic community.</title>
        <authorList>
            <person name="Hogle S.L."/>
        </authorList>
    </citation>
    <scope>NUCLEOTIDE SEQUENCE [LARGE SCALE GENOMIC DNA]</scope>
    <source>
        <strain evidence="2 3">HAMBI_3031</strain>
    </source>
</reference>
<dbReference type="PANTHER" id="PTHR34300:SF2">
    <property type="entry name" value="QUEUOSINE PRECURSOR TRANSPORTER-RELATED"/>
    <property type="match status" value="1"/>
</dbReference>
<organism evidence="2 3">
    <name type="scientific">Niabella yanshanensis</name>
    <dbReference type="NCBI Taxonomy" id="577386"/>
    <lineage>
        <taxon>Bacteria</taxon>
        <taxon>Pseudomonadati</taxon>
        <taxon>Bacteroidota</taxon>
        <taxon>Chitinophagia</taxon>
        <taxon>Chitinophagales</taxon>
        <taxon>Chitinophagaceae</taxon>
        <taxon>Niabella</taxon>
    </lineage>
</organism>
<feature type="transmembrane region" description="Helical" evidence="1">
    <location>
        <begin position="56"/>
        <end position="76"/>
    </location>
</feature>
<comment type="subcellular location">
    <subcellularLocation>
        <location evidence="1">Cell membrane</location>
        <topology evidence="1">Multi-pass membrane protein</topology>
    </subcellularLocation>
</comment>
<keyword evidence="1" id="KW-0472">Membrane</keyword>
<dbReference type="Pfam" id="PF02592">
    <property type="entry name" value="Vut_1"/>
    <property type="match status" value="1"/>
</dbReference>
<dbReference type="Proteomes" id="UP001325680">
    <property type="component" value="Chromosome"/>
</dbReference>
<feature type="transmembrane region" description="Helical" evidence="1">
    <location>
        <begin position="211"/>
        <end position="239"/>
    </location>
</feature>
<dbReference type="RefSeq" id="WP_114792357.1">
    <property type="nucleotide sequence ID" value="NZ_CP139960.1"/>
</dbReference>
<feature type="transmembrane region" description="Helical" evidence="1">
    <location>
        <begin position="12"/>
        <end position="36"/>
    </location>
</feature>